<dbReference type="EMBL" id="LKAJ02000001">
    <property type="protein sequence ID" value="MCS5709850.1"/>
    <property type="molecule type" value="Genomic_DNA"/>
</dbReference>
<evidence type="ECO:0000313" key="4">
    <source>
        <dbReference type="Proteomes" id="UP000051497"/>
    </source>
</evidence>
<reference evidence="2" key="1">
    <citation type="submission" date="2015-09" db="EMBL/GenBank/DDBJ databases">
        <title>Draft Genome Sequences of Two Novel Amoeba-resistant Intranuclear Bacteria, Candidatus Berkiella cookevillensis and Candidatus Berkiella aquae.</title>
        <authorList>
            <person name="Mehari Y.T."/>
            <person name="Arivett B.A."/>
            <person name="Farone A.L."/>
            <person name="Gunderson J.H."/>
            <person name="Farone M.B."/>
        </authorList>
    </citation>
    <scope>NUCLEOTIDE SEQUENCE [LARGE SCALE GENOMIC DNA]</scope>
    <source>
        <strain evidence="2">HT99</strain>
    </source>
</reference>
<protein>
    <submittedName>
        <fullName evidence="2">Bifunctional AAC/APH</fullName>
    </submittedName>
    <submittedName>
        <fullName evidence="3">Phosphotransferase</fullName>
    </submittedName>
</protein>
<name>A0A0Q9YFW8_9GAMM</name>
<dbReference type="Gene3D" id="3.90.1200.10">
    <property type="match status" value="1"/>
</dbReference>
<dbReference type="Proteomes" id="UP000051497">
    <property type="component" value="Unassembled WGS sequence"/>
</dbReference>
<dbReference type="RefSeq" id="WP_075067387.1">
    <property type="nucleotide sequence ID" value="NZ_LKAJ02000001.1"/>
</dbReference>
<gene>
    <name evidence="2" type="primary">aacA-aphD</name>
    <name evidence="3" type="ORF">HT99x_000260</name>
    <name evidence="2" type="ORF">HT99x_02788</name>
</gene>
<keyword evidence="4" id="KW-1185">Reference proteome</keyword>
<dbReference type="PANTHER" id="PTHR21310">
    <property type="entry name" value="AMINOGLYCOSIDE PHOSPHOTRANSFERASE-RELATED-RELATED"/>
    <property type="match status" value="1"/>
</dbReference>
<dbReference type="STRING" id="295108.HT99x_02788"/>
<feature type="domain" description="Aminoglycoside phosphotransferase" evidence="1">
    <location>
        <begin position="33"/>
        <end position="263"/>
    </location>
</feature>
<reference evidence="3" key="3">
    <citation type="submission" date="2021-06" db="EMBL/GenBank/DDBJ databases">
        <title>Genomic Description and Analysis of Intracellular Bacteria, Candidatus Berkiella cookevillensis and Candidatus Berkiella aquae.</title>
        <authorList>
            <person name="Kidane D.T."/>
            <person name="Mehari Y.T."/>
            <person name="Rice F.C."/>
            <person name="Arivett B.A."/>
            <person name="Farone A.L."/>
            <person name="Berk S.G."/>
            <person name="Farone M.B."/>
        </authorList>
    </citation>
    <scope>NUCLEOTIDE SEQUENCE</scope>
    <source>
        <strain evidence="3">HT99</strain>
    </source>
</reference>
<comment type="caution">
    <text evidence="2">The sequence shown here is derived from an EMBL/GenBank/DDBJ whole genome shotgun (WGS) entry which is preliminary data.</text>
</comment>
<evidence type="ECO:0000259" key="1">
    <source>
        <dbReference type="Pfam" id="PF01636"/>
    </source>
</evidence>
<dbReference type="Pfam" id="PF01636">
    <property type="entry name" value="APH"/>
    <property type="match status" value="1"/>
</dbReference>
<proteinExistence type="predicted"/>
<organism evidence="2">
    <name type="scientific">Candidatus Berkiella aquae</name>
    <dbReference type="NCBI Taxonomy" id="295108"/>
    <lineage>
        <taxon>Bacteria</taxon>
        <taxon>Pseudomonadati</taxon>
        <taxon>Pseudomonadota</taxon>
        <taxon>Gammaproteobacteria</taxon>
        <taxon>Candidatus Berkiellales</taxon>
        <taxon>Candidatus Berkiellaceae</taxon>
        <taxon>Candidatus Berkiella</taxon>
    </lineage>
</organism>
<dbReference type="SUPFAM" id="SSF56112">
    <property type="entry name" value="Protein kinase-like (PK-like)"/>
    <property type="match status" value="1"/>
</dbReference>
<evidence type="ECO:0000313" key="2">
    <source>
        <dbReference type="EMBL" id="KRG19414.1"/>
    </source>
</evidence>
<dbReference type="InterPro" id="IPR011009">
    <property type="entry name" value="Kinase-like_dom_sf"/>
</dbReference>
<sequence length="309" mass="35504">MSNIWDKTIDIHEGLVRHLLKEQFALTVENFSILGEGFDNSAFLINNEWVFRFPHRKEAYHPMLNEIMLLPYFKKHLSFALPDLTYIGQATSEYPYPFAGYRQLSGQFLCQAQRPFVKDHHFASSLGQWLKELHQLPILSEHESKLEGDQGWRLDITGRIAKIADTLEQYGDYFLAAGLDATQINECMHSFEHLHIFDSQKVYLHGDLYAKHIMVTQEGKPLGLIDWGDTHIGHPAIDLSVAIMLFEQEALQAFFDTYGAVDHALIDIAIFRALSHAVVAYAYFCQINDFSTMWWTEAAIRNALHLLTS</sequence>
<dbReference type="PANTHER" id="PTHR21310:SF42">
    <property type="entry name" value="BIFUNCTIONAL AAC_APH"/>
    <property type="match status" value="1"/>
</dbReference>
<dbReference type="InterPro" id="IPR051678">
    <property type="entry name" value="AGP_Transferase"/>
</dbReference>
<reference evidence="3" key="2">
    <citation type="journal article" date="2016" name="Genome Announc.">
        <title>Draft Genome Sequences of Two Novel Amoeba-Resistant Intranuclear Bacteria, 'Candidatus Berkiella cookevillensis' and 'Candidatus Berkiella aquae'.</title>
        <authorList>
            <person name="Mehari Y.T."/>
            <person name="Arivett B.A."/>
            <person name="Farone A.L."/>
            <person name="Gunderson J.H."/>
            <person name="Farone M.B."/>
        </authorList>
    </citation>
    <scope>NUCLEOTIDE SEQUENCE</scope>
    <source>
        <strain evidence="3">HT99</strain>
    </source>
</reference>
<accession>A0A0Q9YFW8</accession>
<dbReference type="AlphaFoldDB" id="A0A0Q9YFW8"/>
<evidence type="ECO:0000313" key="3">
    <source>
        <dbReference type="EMBL" id="MCS5709850.1"/>
    </source>
</evidence>
<dbReference type="EMBL" id="LKAJ01000016">
    <property type="protein sequence ID" value="KRG19414.1"/>
    <property type="molecule type" value="Genomic_DNA"/>
</dbReference>
<dbReference type="InterPro" id="IPR002575">
    <property type="entry name" value="Aminoglycoside_PTrfase"/>
</dbReference>
<dbReference type="Gene3D" id="3.30.200.20">
    <property type="entry name" value="Phosphorylase Kinase, domain 1"/>
    <property type="match status" value="1"/>
</dbReference>
<dbReference type="OrthoDB" id="3806873at2"/>